<keyword evidence="12" id="KW-1185">Reference proteome</keyword>
<dbReference type="GO" id="GO:0005549">
    <property type="term" value="F:odorant binding"/>
    <property type="evidence" value="ECO:0007669"/>
    <property type="project" value="InterPro"/>
</dbReference>
<reference evidence="11" key="1">
    <citation type="journal article" date="2023" name="G3 (Bethesda)">
        <title>Whole genome assemblies of Zophobas morio and Tenebrio molitor.</title>
        <authorList>
            <person name="Kaur S."/>
            <person name="Stinson S.A."/>
            <person name="diCenzo G.C."/>
        </authorList>
    </citation>
    <scope>NUCLEOTIDE SEQUENCE</scope>
    <source>
        <strain evidence="11">QUZm001</strain>
    </source>
</reference>
<dbReference type="Proteomes" id="UP001168821">
    <property type="component" value="Unassembled WGS sequence"/>
</dbReference>
<gene>
    <name evidence="11" type="ORF">Zmor_007655</name>
</gene>
<feature type="transmembrane region" description="Helical" evidence="10">
    <location>
        <begin position="65"/>
        <end position="90"/>
    </location>
</feature>
<evidence type="ECO:0000256" key="4">
    <source>
        <dbReference type="ARBA" id="ARBA00022692"/>
    </source>
</evidence>
<dbReference type="PANTHER" id="PTHR21137">
    <property type="entry name" value="ODORANT RECEPTOR"/>
    <property type="match status" value="1"/>
</dbReference>
<keyword evidence="7 10" id="KW-0472">Membrane</keyword>
<keyword evidence="9" id="KW-0807">Transducer</keyword>
<dbReference type="AlphaFoldDB" id="A0AA38MM99"/>
<evidence type="ECO:0000256" key="7">
    <source>
        <dbReference type="ARBA" id="ARBA00023136"/>
    </source>
</evidence>
<dbReference type="InterPro" id="IPR004117">
    <property type="entry name" value="7tm6_olfct_rcpt"/>
</dbReference>
<feature type="transmembrane region" description="Helical" evidence="10">
    <location>
        <begin position="127"/>
        <end position="149"/>
    </location>
</feature>
<dbReference type="Pfam" id="PF02949">
    <property type="entry name" value="7tm_6"/>
    <property type="match status" value="1"/>
</dbReference>
<keyword evidence="2" id="KW-1003">Cell membrane</keyword>
<keyword evidence="3" id="KW-0716">Sensory transduction</keyword>
<feature type="transmembrane region" description="Helical" evidence="10">
    <location>
        <begin position="32"/>
        <end position="53"/>
    </location>
</feature>
<keyword evidence="6 10" id="KW-1133">Transmembrane helix</keyword>
<evidence type="ECO:0000256" key="2">
    <source>
        <dbReference type="ARBA" id="ARBA00022475"/>
    </source>
</evidence>
<evidence type="ECO:0000256" key="9">
    <source>
        <dbReference type="ARBA" id="ARBA00023224"/>
    </source>
</evidence>
<evidence type="ECO:0000256" key="3">
    <source>
        <dbReference type="ARBA" id="ARBA00022606"/>
    </source>
</evidence>
<evidence type="ECO:0000256" key="6">
    <source>
        <dbReference type="ARBA" id="ARBA00022989"/>
    </source>
</evidence>
<comment type="caution">
    <text evidence="11">The sequence shown here is derived from an EMBL/GenBank/DDBJ whole genome shotgun (WGS) entry which is preliminary data.</text>
</comment>
<name>A0AA38MM99_9CUCU</name>
<keyword evidence="4 10" id="KW-0812">Transmembrane</keyword>
<dbReference type="GO" id="GO:0004984">
    <property type="term" value="F:olfactory receptor activity"/>
    <property type="evidence" value="ECO:0007669"/>
    <property type="project" value="InterPro"/>
</dbReference>
<keyword evidence="5" id="KW-0552">Olfaction</keyword>
<evidence type="ECO:0000313" key="11">
    <source>
        <dbReference type="EMBL" id="KAJ3663380.1"/>
    </source>
</evidence>
<evidence type="ECO:0000256" key="5">
    <source>
        <dbReference type="ARBA" id="ARBA00022725"/>
    </source>
</evidence>
<accession>A0AA38MM99</accession>
<dbReference type="GO" id="GO:0007165">
    <property type="term" value="P:signal transduction"/>
    <property type="evidence" value="ECO:0007669"/>
    <property type="project" value="UniProtKB-KW"/>
</dbReference>
<dbReference type="PANTHER" id="PTHR21137:SF35">
    <property type="entry name" value="ODORANT RECEPTOR 19A-RELATED"/>
    <property type="match status" value="1"/>
</dbReference>
<dbReference type="EMBL" id="JALNTZ010000002">
    <property type="protein sequence ID" value="KAJ3663380.1"/>
    <property type="molecule type" value="Genomic_DNA"/>
</dbReference>
<protein>
    <recommendedName>
        <fullName evidence="13">7tm 6 domain containing protein</fullName>
    </recommendedName>
</protein>
<organism evidence="11 12">
    <name type="scientific">Zophobas morio</name>
    <dbReference type="NCBI Taxonomy" id="2755281"/>
    <lineage>
        <taxon>Eukaryota</taxon>
        <taxon>Metazoa</taxon>
        <taxon>Ecdysozoa</taxon>
        <taxon>Arthropoda</taxon>
        <taxon>Hexapoda</taxon>
        <taxon>Insecta</taxon>
        <taxon>Pterygota</taxon>
        <taxon>Neoptera</taxon>
        <taxon>Endopterygota</taxon>
        <taxon>Coleoptera</taxon>
        <taxon>Polyphaga</taxon>
        <taxon>Cucujiformia</taxon>
        <taxon>Tenebrionidae</taxon>
        <taxon>Zophobas</taxon>
    </lineage>
</organism>
<evidence type="ECO:0000256" key="1">
    <source>
        <dbReference type="ARBA" id="ARBA00004651"/>
    </source>
</evidence>
<comment type="subcellular location">
    <subcellularLocation>
        <location evidence="1">Cell membrane</location>
        <topology evidence="1">Multi-pass membrane protein</topology>
    </subcellularLocation>
</comment>
<dbReference type="GO" id="GO:0005886">
    <property type="term" value="C:plasma membrane"/>
    <property type="evidence" value="ECO:0007669"/>
    <property type="project" value="UniProtKB-SubCell"/>
</dbReference>
<sequence length="244" mass="28072">MDKFNWKFTIRYNILVLKIGGLWPKGNEVYKFNLYTLYSIVAINLFINGHNFFQTANIFFVYTDLTALSALIFITITDLLASVKACYFVINVGILKNLMVTLDGQQFQPKTSEQRSLVQPNLKSWKIAFVGFWTPALATLISWSVFPIMDGSFREYRLPFSAWYPYNTKVSPHYEITYIYQVLSIWFLALSNVNMDTLIAALMMYVGTQCDILSDDVKNLGSGGVSEFNTNLLNCMNHHRNILR</sequence>
<keyword evidence="8" id="KW-0675">Receptor</keyword>
<proteinExistence type="predicted"/>
<evidence type="ECO:0008006" key="13">
    <source>
        <dbReference type="Google" id="ProtNLM"/>
    </source>
</evidence>
<evidence type="ECO:0000256" key="10">
    <source>
        <dbReference type="SAM" id="Phobius"/>
    </source>
</evidence>
<evidence type="ECO:0000256" key="8">
    <source>
        <dbReference type="ARBA" id="ARBA00023170"/>
    </source>
</evidence>
<evidence type="ECO:0000313" key="12">
    <source>
        <dbReference type="Proteomes" id="UP001168821"/>
    </source>
</evidence>